<proteinExistence type="predicted"/>
<accession>A0AAW7PYX9</accession>
<comment type="caution">
    <text evidence="4">The sequence shown here is derived from an EMBL/GenBank/DDBJ whole genome shotgun (WGS) entry which is preliminary data.</text>
</comment>
<dbReference type="InterPro" id="IPR047650">
    <property type="entry name" value="Transpos_IS110"/>
</dbReference>
<dbReference type="EMBL" id="JAQTJH010000020">
    <property type="protein sequence ID" value="MDK2063166.1"/>
    <property type="molecule type" value="Genomic_DNA"/>
</dbReference>
<dbReference type="Proteomes" id="UP001170288">
    <property type="component" value="Unassembled WGS sequence"/>
</dbReference>
<sequence length="320" mass="36420">MYSIGLDVSKSTINCYVSNGEIDLVIDNNEISLNQFYLKLKKIYKKDIDKIVFIFEPTGSYSSLLKRFCTKKSIKAFIVNPKQSYNFAKAIAQRNKSDKIDSQVLSKMISIATNSDIKVPVYDENIENIKDYMSYYKFVVKELVQAKNVLEAMSNSQTNKYILNSLEKKIDALQKESLKIIEKIKEIISQDQFLLQSFNNIKTIKGVGDITAIVLLHLFLKYPSANQRQIISLTGLEPIAKSSGSSIKSKPKISKAGSKLYRGTIFMSALSAIRFNPKIKEFYNRLKENGKQSTLAQVAVMRKLIIIAHSLYKNNQEYIN</sequence>
<organism evidence="4 5">
    <name type="scientific">Aliarcobacter butzleri</name>
    <dbReference type="NCBI Taxonomy" id="28197"/>
    <lineage>
        <taxon>Bacteria</taxon>
        <taxon>Pseudomonadati</taxon>
        <taxon>Campylobacterota</taxon>
        <taxon>Epsilonproteobacteria</taxon>
        <taxon>Campylobacterales</taxon>
        <taxon>Arcobacteraceae</taxon>
        <taxon>Aliarcobacter</taxon>
    </lineage>
</organism>
<feature type="domain" description="Transposase IS110-like N-terminal" evidence="1">
    <location>
        <begin position="4"/>
        <end position="152"/>
    </location>
</feature>
<feature type="domain" description="Transposase IS116/IS110/IS902 C-terminal" evidence="2">
    <location>
        <begin position="200"/>
        <end position="283"/>
    </location>
</feature>
<dbReference type="AlphaFoldDB" id="A0AAW7PYX9"/>
<dbReference type="RefSeq" id="WP_237947420.1">
    <property type="nucleotide sequence ID" value="NZ_JAKKPU010000042.1"/>
</dbReference>
<dbReference type="PANTHER" id="PTHR33055:SF3">
    <property type="entry name" value="PUTATIVE TRANSPOSASE FOR IS117-RELATED"/>
    <property type="match status" value="1"/>
</dbReference>
<evidence type="ECO:0000313" key="3">
    <source>
        <dbReference type="EMBL" id="MDK2063166.1"/>
    </source>
</evidence>
<reference evidence="4" key="1">
    <citation type="submission" date="2022-12" db="EMBL/GenBank/DDBJ databases">
        <authorList>
            <person name="Uljanovas D."/>
        </authorList>
    </citation>
    <scope>NUCLEOTIDE SEQUENCE</scope>
    <source>
        <strain evidence="4">RCM69</strain>
    </source>
</reference>
<dbReference type="Pfam" id="PF01548">
    <property type="entry name" value="DEDD_Tnp_IS110"/>
    <property type="match status" value="1"/>
</dbReference>
<name>A0AAW7PYX9_9BACT</name>
<dbReference type="NCBIfam" id="NF033542">
    <property type="entry name" value="transpos_IS110"/>
    <property type="match status" value="1"/>
</dbReference>
<reference evidence="3" key="4">
    <citation type="submission" date="2023-02" db="EMBL/GenBank/DDBJ databases">
        <authorList>
            <person name="Concha-Toloza M."/>
            <person name="Lopez-Cantillo M."/>
            <person name="Molina-Mora J."/>
            <person name="Collado L."/>
        </authorList>
    </citation>
    <scope>NUCLEOTIDE SEQUENCE</scope>
    <source>
        <strain evidence="3">FR1p273A</strain>
    </source>
</reference>
<dbReference type="GO" id="GO:0006313">
    <property type="term" value="P:DNA transposition"/>
    <property type="evidence" value="ECO:0007669"/>
    <property type="project" value="InterPro"/>
</dbReference>
<evidence type="ECO:0000259" key="1">
    <source>
        <dbReference type="Pfam" id="PF01548"/>
    </source>
</evidence>
<protein>
    <submittedName>
        <fullName evidence="4">IS110 family transposase</fullName>
    </submittedName>
</protein>
<dbReference type="GO" id="GO:0004803">
    <property type="term" value="F:transposase activity"/>
    <property type="evidence" value="ECO:0007669"/>
    <property type="project" value="InterPro"/>
</dbReference>
<evidence type="ECO:0000313" key="4">
    <source>
        <dbReference type="EMBL" id="MDN5070660.1"/>
    </source>
</evidence>
<evidence type="ECO:0000313" key="5">
    <source>
        <dbReference type="Proteomes" id="UP001170288"/>
    </source>
</evidence>
<reference evidence="3" key="2">
    <citation type="journal article" date="2023" name="Antibiotics">
        <title>Genomic Characterization of Antibiotic-Resistant Campylobacterales Isolated from Chilean Poultry Meat.</title>
        <authorList>
            <person name="Concha-Toloza M."/>
            <person name="Lopez-Cantillo M."/>
            <person name="Molina-Mora J.A."/>
            <person name="Collado L."/>
        </authorList>
    </citation>
    <scope>NUCLEOTIDE SEQUENCE</scope>
    <source>
        <strain evidence="3">FR1p273A</strain>
    </source>
</reference>
<dbReference type="Proteomes" id="UP001237843">
    <property type="component" value="Unassembled WGS sequence"/>
</dbReference>
<dbReference type="EMBL" id="JAPZCX010000009">
    <property type="protein sequence ID" value="MDN5070660.1"/>
    <property type="molecule type" value="Genomic_DNA"/>
</dbReference>
<gene>
    <name evidence="4" type="ORF">O8C76_06405</name>
    <name evidence="3" type="ORF">PT520_11630</name>
</gene>
<dbReference type="InterPro" id="IPR002525">
    <property type="entry name" value="Transp_IS110-like_N"/>
</dbReference>
<dbReference type="GO" id="GO:0003677">
    <property type="term" value="F:DNA binding"/>
    <property type="evidence" value="ECO:0007669"/>
    <property type="project" value="InterPro"/>
</dbReference>
<reference evidence="4" key="3">
    <citation type="journal article" date="2023" name="Microorganisms">
        <title>Genomic Characterization of Arcobacter butzleri Strains Isolated from Various Sources in Lithuania.</title>
        <authorList>
            <person name="Uljanovas D."/>
            <person name="Golz G."/>
            <person name="Fleischmann S."/>
            <person name="Kudirkiene E."/>
            <person name="Kasetiene N."/>
            <person name="Grineviciene A."/>
            <person name="Tamuleviciene E."/>
            <person name="Aksomaitiene J."/>
            <person name="Alter T."/>
            <person name="Malakauskas M."/>
        </authorList>
    </citation>
    <scope>NUCLEOTIDE SEQUENCE</scope>
    <source>
        <strain evidence="4">RCM69</strain>
    </source>
</reference>
<dbReference type="PANTHER" id="PTHR33055">
    <property type="entry name" value="TRANSPOSASE FOR INSERTION SEQUENCE ELEMENT IS1111A"/>
    <property type="match status" value="1"/>
</dbReference>
<dbReference type="Pfam" id="PF02371">
    <property type="entry name" value="Transposase_20"/>
    <property type="match status" value="1"/>
</dbReference>
<dbReference type="InterPro" id="IPR003346">
    <property type="entry name" value="Transposase_20"/>
</dbReference>
<evidence type="ECO:0000259" key="2">
    <source>
        <dbReference type="Pfam" id="PF02371"/>
    </source>
</evidence>